<dbReference type="EMBL" id="WHNY01000075">
    <property type="protein sequence ID" value="NOU68389.1"/>
    <property type="molecule type" value="Genomic_DNA"/>
</dbReference>
<comment type="caution">
    <text evidence="1">The sequence shown here is derived from an EMBL/GenBank/DDBJ whole genome shotgun (WGS) entry which is preliminary data.</text>
</comment>
<evidence type="ECO:0000313" key="1">
    <source>
        <dbReference type="EMBL" id="NOU68389.1"/>
    </source>
</evidence>
<dbReference type="Pfam" id="PF08890">
    <property type="entry name" value="Phage_TAC_5"/>
    <property type="match status" value="1"/>
</dbReference>
<dbReference type="InterPro" id="IPR014986">
    <property type="entry name" value="XkdN-like"/>
</dbReference>
<dbReference type="InterPro" id="IPR038559">
    <property type="entry name" value="XkdN-like_sf"/>
</dbReference>
<sequence>MSNLSAFFAKNAAPVDAVEEVVVSDRFKDDEGKPIAWKVKAVLQEDSDNIRKTCIKTIKGKYGNNTRETDEQEYMLKLVIASVVFPDLKDAELQQTYGVYGADNLIKRMLTPGEYTNLVLKVQEVNGYDKDINELMEEAKN</sequence>
<dbReference type="Gene3D" id="3.30.2220.30">
    <property type="match status" value="1"/>
</dbReference>
<organism evidence="1 2">
    <name type="scientific">Paenibacillus plantarum</name>
    <dbReference type="NCBI Taxonomy" id="2654975"/>
    <lineage>
        <taxon>Bacteria</taxon>
        <taxon>Bacillati</taxon>
        <taxon>Bacillota</taxon>
        <taxon>Bacilli</taxon>
        <taxon>Bacillales</taxon>
        <taxon>Paenibacillaceae</taxon>
        <taxon>Paenibacillus</taxon>
    </lineage>
</organism>
<keyword evidence="2" id="KW-1185">Reference proteome</keyword>
<name>A0ABX1XKL7_9BACL</name>
<dbReference type="RefSeq" id="WP_171635705.1">
    <property type="nucleotide sequence ID" value="NZ_WHNY01000075.1"/>
</dbReference>
<reference evidence="1 2" key="1">
    <citation type="submission" date="2019-10" db="EMBL/GenBank/DDBJ databases">
        <title>Description of Paenibacillus humi sp. nov.</title>
        <authorList>
            <person name="Carlier A."/>
            <person name="Qi S."/>
        </authorList>
    </citation>
    <scope>NUCLEOTIDE SEQUENCE [LARGE SCALE GENOMIC DNA]</scope>
    <source>
        <strain evidence="1 2">LMG 31461</strain>
    </source>
</reference>
<accession>A0ABX1XKL7</accession>
<dbReference type="Proteomes" id="UP000653578">
    <property type="component" value="Unassembled WGS sequence"/>
</dbReference>
<protein>
    <submittedName>
        <fullName evidence="1">Phage portal protein</fullName>
    </submittedName>
</protein>
<evidence type="ECO:0000313" key="2">
    <source>
        <dbReference type="Proteomes" id="UP000653578"/>
    </source>
</evidence>
<gene>
    <name evidence="1" type="ORF">GC096_30645</name>
</gene>
<proteinExistence type="predicted"/>